<dbReference type="STRING" id="1121477.SAMN02745223_00754"/>
<dbReference type="AlphaFoldDB" id="A0A0F5LJ38"/>
<dbReference type="Proteomes" id="UP000033608">
    <property type="component" value="Unassembled WGS sequence"/>
</dbReference>
<dbReference type="OrthoDB" id="9961808at2"/>
<dbReference type="Proteomes" id="UP000184533">
    <property type="component" value="Unassembled WGS sequence"/>
</dbReference>
<dbReference type="RefSeq" id="WP_046136326.1">
    <property type="nucleotide sequence ID" value="NZ_FQVC01000002.1"/>
</dbReference>
<organism evidence="1 3">
    <name type="scientific">Devosia limi DSM 17137</name>
    <dbReference type="NCBI Taxonomy" id="1121477"/>
    <lineage>
        <taxon>Bacteria</taxon>
        <taxon>Pseudomonadati</taxon>
        <taxon>Pseudomonadota</taxon>
        <taxon>Alphaproteobacteria</taxon>
        <taxon>Hyphomicrobiales</taxon>
        <taxon>Devosiaceae</taxon>
        <taxon>Devosia</taxon>
    </lineage>
</organism>
<keyword evidence="3" id="KW-1185">Reference proteome</keyword>
<evidence type="ECO:0008006" key="5">
    <source>
        <dbReference type="Google" id="ProtNLM"/>
    </source>
</evidence>
<evidence type="ECO:0000313" key="4">
    <source>
        <dbReference type="Proteomes" id="UP000184533"/>
    </source>
</evidence>
<gene>
    <name evidence="2" type="ORF">SAMN02745223_00754</name>
    <name evidence="1" type="ORF">VW29_16240</name>
</gene>
<name>A0A0F5LJ38_9HYPH</name>
<proteinExistence type="predicted"/>
<dbReference type="EMBL" id="FQVC01000002">
    <property type="protein sequence ID" value="SHE63894.1"/>
    <property type="molecule type" value="Genomic_DNA"/>
</dbReference>
<sequence length="81" mass="8350">MDTQHFIVARAASRWSVSFHGTQEGPFSTKEAALEAAIGAATAASEQGMMVAVLVQDIESNFHTAWTSGGDAPDGPLASSA</sequence>
<evidence type="ECO:0000313" key="3">
    <source>
        <dbReference type="Proteomes" id="UP000033608"/>
    </source>
</evidence>
<reference evidence="2 4" key="2">
    <citation type="submission" date="2016-11" db="EMBL/GenBank/DDBJ databases">
        <authorList>
            <person name="Jaros S."/>
            <person name="Januszkiewicz K."/>
            <person name="Wedrychowicz H."/>
        </authorList>
    </citation>
    <scope>NUCLEOTIDE SEQUENCE [LARGE SCALE GENOMIC DNA]</scope>
    <source>
        <strain evidence="2 4">DSM 17137</strain>
    </source>
</reference>
<accession>A0A0F5LJ38</accession>
<dbReference type="PATRIC" id="fig|1121477.3.peg.4424"/>
<evidence type="ECO:0000313" key="1">
    <source>
        <dbReference type="EMBL" id="KKB82368.1"/>
    </source>
</evidence>
<evidence type="ECO:0000313" key="2">
    <source>
        <dbReference type="EMBL" id="SHE63894.1"/>
    </source>
</evidence>
<protein>
    <recommendedName>
        <fullName evidence="5">DUF2188 domain-containing protein</fullName>
    </recommendedName>
</protein>
<dbReference type="EMBL" id="LAJF01000098">
    <property type="protein sequence ID" value="KKB82368.1"/>
    <property type="molecule type" value="Genomic_DNA"/>
</dbReference>
<reference evidence="1 3" key="1">
    <citation type="submission" date="2015-03" db="EMBL/GenBank/DDBJ databases">
        <authorList>
            <person name="Hassan Y.I."/>
            <person name="Lepp D."/>
            <person name="Zhou T."/>
        </authorList>
    </citation>
    <scope>NUCLEOTIDE SEQUENCE [LARGE SCALE GENOMIC DNA]</scope>
    <source>
        <strain evidence="1 3">DSM 17137</strain>
    </source>
</reference>